<evidence type="ECO:0000256" key="1">
    <source>
        <dbReference type="SAM" id="MobiDB-lite"/>
    </source>
</evidence>
<feature type="compositionally biased region" description="Low complexity" evidence="1">
    <location>
        <begin position="362"/>
        <end position="373"/>
    </location>
</feature>
<dbReference type="Proteomes" id="UP000807306">
    <property type="component" value="Unassembled WGS sequence"/>
</dbReference>
<feature type="compositionally biased region" description="Polar residues" evidence="1">
    <location>
        <begin position="120"/>
        <end position="133"/>
    </location>
</feature>
<name>A0A9P6EKP0_9AGAR</name>
<reference evidence="2" key="1">
    <citation type="submission" date="2020-11" db="EMBL/GenBank/DDBJ databases">
        <authorList>
            <consortium name="DOE Joint Genome Institute"/>
            <person name="Ahrendt S."/>
            <person name="Riley R."/>
            <person name="Andreopoulos W."/>
            <person name="Labutti K."/>
            <person name="Pangilinan J."/>
            <person name="Ruiz-Duenas F.J."/>
            <person name="Barrasa J.M."/>
            <person name="Sanchez-Garcia M."/>
            <person name="Camarero S."/>
            <person name="Miyauchi S."/>
            <person name="Serrano A."/>
            <person name="Linde D."/>
            <person name="Babiker R."/>
            <person name="Drula E."/>
            <person name="Ayuso-Fernandez I."/>
            <person name="Pacheco R."/>
            <person name="Padilla G."/>
            <person name="Ferreira P."/>
            <person name="Barriuso J."/>
            <person name="Kellner H."/>
            <person name="Castanera R."/>
            <person name="Alfaro M."/>
            <person name="Ramirez L."/>
            <person name="Pisabarro A.G."/>
            <person name="Kuo A."/>
            <person name="Tritt A."/>
            <person name="Lipzen A."/>
            <person name="He G."/>
            <person name="Yan M."/>
            <person name="Ng V."/>
            <person name="Cullen D."/>
            <person name="Martin F."/>
            <person name="Rosso M.-N."/>
            <person name="Henrissat B."/>
            <person name="Hibbett D."/>
            <person name="Martinez A.T."/>
            <person name="Grigoriev I.V."/>
        </authorList>
    </citation>
    <scope>NUCLEOTIDE SEQUENCE</scope>
    <source>
        <strain evidence="2">CBS 506.95</strain>
    </source>
</reference>
<comment type="caution">
    <text evidence="2">The sequence shown here is derived from an EMBL/GenBank/DDBJ whole genome shotgun (WGS) entry which is preliminary data.</text>
</comment>
<accession>A0A9P6EKP0</accession>
<evidence type="ECO:0000313" key="2">
    <source>
        <dbReference type="EMBL" id="KAF9530901.1"/>
    </source>
</evidence>
<feature type="compositionally biased region" description="Polar residues" evidence="1">
    <location>
        <begin position="57"/>
        <end position="70"/>
    </location>
</feature>
<dbReference type="EMBL" id="MU157837">
    <property type="protein sequence ID" value="KAF9530901.1"/>
    <property type="molecule type" value="Genomic_DNA"/>
</dbReference>
<dbReference type="AlphaFoldDB" id="A0A9P6EKP0"/>
<gene>
    <name evidence="2" type="ORF">CPB83DRAFT_144250</name>
</gene>
<feature type="compositionally biased region" description="Polar residues" evidence="1">
    <location>
        <begin position="21"/>
        <end position="32"/>
    </location>
</feature>
<keyword evidence="3" id="KW-1185">Reference proteome</keyword>
<feature type="compositionally biased region" description="Polar residues" evidence="1">
    <location>
        <begin position="293"/>
        <end position="307"/>
    </location>
</feature>
<feature type="compositionally biased region" description="Low complexity" evidence="1">
    <location>
        <begin position="45"/>
        <end position="56"/>
    </location>
</feature>
<feature type="compositionally biased region" description="Low complexity" evidence="1">
    <location>
        <begin position="241"/>
        <end position="265"/>
    </location>
</feature>
<feature type="compositionally biased region" description="Polar residues" evidence="1">
    <location>
        <begin position="97"/>
        <end position="112"/>
    </location>
</feature>
<feature type="compositionally biased region" description="Polar residues" evidence="1">
    <location>
        <begin position="345"/>
        <end position="361"/>
    </location>
</feature>
<dbReference type="OrthoDB" id="2757368at2759"/>
<feature type="region of interest" description="Disordered" evidence="1">
    <location>
        <begin position="1"/>
        <end position="386"/>
    </location>
</feature>
<feature type="compositionally biased region" description="Polar residues" evidence="1">
    <location>
        <begin position="188"/>
        <end position="206"/>
    </location>
</feature>
<feature type="compositionally biased region" description="Pro residues" evidence="1">
    <location>
        <begin position="279"/>
        <end position="292"/>
    </location>
</feature>
<protein>
    <submittedName>
        <fullName evidence="2">Uncharacterized protein</fullName>
    </submittedName>
</protein>
<evidence type="ECO:0000313" key="3">
    <source>
        <dbReference type="Proteomes" id="UP000807306"/>
    </source>
</evidence>
<feature type="compositionally biased region" description="Polar residues" evidence="1">
    <location>
        <begin position="160"/>
        <end position="169"/>
    </location>
</feature>
<sequence length="408" mass="44976">MDQRFASPRTGGPSKEPSPAPQHSTHFRTPSSPRAEDMAYNKRLSISSRSSRSSSSTRVENCFTSPSSAKQRMPAPEPFTHPGHGDRRPPLPENLYHSPQSTRTSPLLSSPMQIHHEPTSTRSRPIQTPITHNFSPRTPPPTFSSPPLKRSRAEYEADNQRSAPTSEPPQSRARTDGIPPLRQHIAQPYNQRNSPRTLSPAQSGSAATFLVRHEDADAKPVVVKMEPRDDMDQEEGEVNDASSQLGRSRPSSSRSEPSAPPFASRLPTPPQSIPIINHRPPPSNPFNIPPPATQTESPITSRSQVPSISRPRISLVPRPTAGRTNTMEKPAEQPPTTPGGGKPTNSNFYHPQLQESRVDNNLQTRPQVTQPLTPQVPPQPPRPKQLGISHIDLLYKTENGSMVCRMCM</sequence>
<organism evidence="2 3">
    <name type="scientific">Crepidotus variabilis</name>
    <dbReference type="NCBI Taxonomy" id="179855"/>
    <lineage>
        <taxon>Eukaryota</taxon>
        <taxon>Fungi</taxon>
        <taxon>Dikarya</taxon>
        <taxon>Basidiomycota</taxon>
        <taxon>Agaricomycotina</taxon>
        <taxon>Agaricomycetes</taxon>
        <taxon>Agaricomycetidae</taxon>
        <taxon>Agaricales</taxon>
        <taxon>Agaricineae</taxon>
        <taxon>Crepidotaceae</taxon>
        <taxon>Crepidotus</taxon>
    </lineage>
</organism>
<proteinExistence type="predicted"/>
<feature type="compositionally biased region" description="Pro residues" evidence="1">
    <location>
        <begin position="374"/>
        <end position="383"/>
    </location>
</feature>